<gene>
    <name evidence="1" type="ORF">AMORRO_LOCUS2840</name>
</gene>
<accession>A0A9N8ZDI2</accession>
<proteinExistence type="predicted"/>
<protein>
    <submittedName>
        <fullName evidence="1">12243_t:CDS:1</fullName>
    </submittedName>
</protein>
<reference evidence="1" key="1">
    <citation type="submission" date="2021-06" db="EMBL/GenBank/DDBJ databases">
        <authorList>
            <person name="Kallberg Y."/>
            <person name="Tangrot J."/>
            <person name="Rosling A."/>
        </authorList>
    </citation>
    <scope>NUCLEOTIDE SEQUENCE</scope>
    <source>
        <strain evidence="1">CL551</strain>
    </source>
</reference>
<dbReference type="EMBL" id="CAJVPV010001278">
    <property type="protein sequence ID" value="CAG8492374.1"/>
    <property type="molecule type" value="Genomic_DNA"/>
</dbReference>
<name>A0A9N8ZDI2_9GLOM</name>
<sequence>MLFERLILDDENNYISTKACGYLTLFDQIIDPSEEDTMNLNEITTKFRYLSNTLPIPVQQYDQSQFPDIHIIKSISSHLHVDAITKMNKIVENTSERSWTAHLNSKVINYRADRVAEFRKRPKQIPMFLLEVSGNPNNSDPDKFATDRKKLMNEGVFALKKFMTKTNLPTWDVYKIWRIFLAQGFDNLEIGQMIYIGPGLYLFPLFTVPNFIISTFTTGLGYAPRLIRTLLCLRYNIIKKIKKFKEFERKGQRYIMKPKTKYATGLIPGQSKVGMFAQFLSKISKQENLDDFYFPISPPALNID</sequence>
<dbReference type="Proteomes" id="UP000789342">
    <property type="component" value="Unassembled WGS sequence"/>
</dbReference>
<evidence type="ECO:0000313" key="1">
    <source>
        <dbReference type="EMBL" id="CAG8492374.1"/>
    </source>
</evidence>
<dbReference type="OrthoDB" id="2381955at2759"/>
<dbReference type="AlphaFoldDB" id="A0A9N8ZDI2"/>
<organism evidence="1 2">
    <name type="scientific">Acaulospora morrowiae</name>
    <dbReference type="NCBI Taxonomy" id="94023"/>
    <lineage>
        <taxon>Eukaryota</taxon>
        <taxon>Fungi</taxon>
        <taxon>Fungi incertae sedis</taxon>
        <taxon>Mucoromycota</taxon>
        <taxon>Glomeromycotina</taxon>
        <taxon>Glomeromycetes</taxon>
        <taxon>Diversisporales</taxon>
        <taxon>Acaulosporaceae</taxon>
        <taxon>Acaulospora</taxon>
    </lineage>
</organism>
<keyword evidence="2" id="KW-1185">Reference proteome</keyword>
<comment type="caution">
    <text evidence="1">The sequence shown here is derived from an EMBL/GenBank/DDBJ whole genome shotgun (WGS) entry which is preliminary data.</text>
</comment>
<evidence type="ECO:0000313" key="2">
    <source>
        <dbReference type="Proteomes" id="UP000789342"/>
    </source>
</evidence>